<dbReference type="GO" id="GO:0006952">
    <property type="term" value="P:defense response"/>
    <property type="evidence" value="ECO:0007669"/>
    <property type="project" value="UniProtKB-ARBA"/>
</dbReference>
<keyword evidence="11" id="KW-0732">Signal</keyword>
<evidence type="ECO:0000256" key="3">
    <source>
        <dbReference type="ARBA" id="ARBA00022475"/>
    </source>
</evidence>
<evidence type="ECO:0000256" key="9">
    <source>
        <dbReference type="ARBA" id="ARBA00023180"/>
    </source>
</evidence>
<dbReference type="AlphaFoldDB" id="A0A251SI75"/>
<evidence type="ECO:0000313" key="14">
    <source>
        <dbReference type="Proteomes" id="UP000215914"/>
    </source>
</evidence>
<evidence type="ECO:0000256" key="1">
    <source>
        <dbReference type="ARBA" id="ARBA00004251"/>
    </source>
</evidence>
<dbReference type="Pfam" id="PF08263">
    <property type="entry name" value="LRRNT_2"/>
    <property type="match status" value="1"/>
</dbReference>
<dbReference type="Gene3D" id="3.80.10.10">
    <property type="entry name" value="Ribonuclease Inhibitor"/>
    <property type="match status" value="3"/>
</dbReference>
<feature type="domain" description="Leucine-rich repeat-containing N-terminal plant-type" evidence="12">
    <location>
        <begin position="30"/>
        <end position="69"/>
    </location>
</feature>
<keyword evidence="4" id="KW-0433">Leucine-rich repeat</keyword>
<dbReference type="GO" id="GO:0051707">
    <property type="term" value="P:response to other organism"/>
    <property type="evidence" value="ECO:0007669"/>
    <property type="project" value="UniProtKB-ARBA"/>
</dbReference>
<dbReference type="InterPro" id="IPR032675">
    <property type="entry name" value="LRR_dom_sf"/>
</dbReference>
<dbReference type="OMA" id="KLEGPIW"/>
<dbReference type="InterPro" id="IPR051502">
    <property type="entry name" value="RLP_Defense_Trigger"/>
</dbReference>
<dbReference type="InterPro" id="IPR001611">
    <property type="entry name" value="Leu-rich_rpt"/>
</dbReference>
<evidence type="ECO:0000313" key="13">
    <source>
        <dbReference type="EMBL" id="OTF98546.1"/>
    </source>
</evidence>
<dbReference type="SUPFAM" id="SSF52058">
    <property type="entry name" value="L domain-like"/>
    <property type="match status" value="2"/>
</dbReference>
<dbReference type="PANTHER" id="PTHR48062:SF73">
    <property type="entry name" value="LEUCINE-RICH REPEAT RECEPTOR PROTEIN KINASE MSP1-LIKE"/>
    <property type="match status" value="1"/>
</dbReference>
<evidence type="ECO:0000256" key="4">
    <source>
        <dbReference type="ARBA" id="ARBA00022614"/>
    </source>
</evidence>
<reference evidence="14" key="1">
    <citation type="journal article" date="2017" name="Nature">
        <title>The sunflower genome provides insights into oil metabolism, flowering and Asterid evolution.</title>
        <authorList>
            <person name="Badouin H."/>
            <person name="Gouzy J."/>
            <person name="Grassa C.J."/>
            <person name="Murat F."/>
            <person name="Staton S.E."/>
            <person name="Cottret L."/>
            <person name="Lelandais-Briere C."/>
            <person name="Owens G.L."/>
            <person name="Carrere S."/>
            <person name="Mayjonade B."/>
            <person name="Legrand L."/>
            <person name="Gill N."/>
            <person name="Kane N.C."/>
            <person name="Bowers J.E."/>
            <person name="Hubner S."/>
            <person name="Bellec A."/>
            <person name="Berard A."/>
            <person name="Berges H."/>
            <person name="Blanchet N."/>
            <person name="Boniface M.C."/>
            <person name="Brunel D."/>
            <person name="Catrice O."/>
            <person name="Chaidir N."/>
            <person name="Claudel C."/>
            <person name="Donnadieu C."/>
            <person name="Faraut T."/>
            <person name="Fievet G."/>
            <person name="Helmstetter N."/>
            <person name="King M."/>
            <person name="Knapp S.J."/>
            <person name="Lai Z."/>
            <person name="Le Paslier M.C."/>
            <person name="Lippi Y."/>
            <person name="Lorenzon L."/>
            <person name="Mandel J.R."/>
            <person name="Marage G."/>
            <person name="Marchand G."/>
            <person name="Marquand E."/>
            <person name="Bret-Mestries E."/>
            <person name="Morien E."/>
            <person name="Nambeesan S."/>
            <person name="Nguyen T."/>
            <person name="Pegot-Espagnet P."/>
            <person name="Pouilly N."/>
            <person name="Raftis F."/>
            <person name="Sallet E."/>
            <person name="Schiex T."/>
            <person name="Thomas J."/>
            <person name="Vandecasteele C."/>
            <person name="Vares D."/>
            <person name="Vear F."/>
            <person name="Vautrin S."/>
            <person name="Crespi M."/>
            <person name="Mangin B."/>
            <person name="Burke J.M."/>
            <person name="Salse J."/>
            <person name="Munos S."/>
            <person name="Vincourt P."/>
            <person name="Rieseberg L.H."/>
            <person name="Langlade N.B."/>
        </authorList>
    </citation>
    <scope>NUCLEOTIDE SEQUENCE [LARGE SCALE GENOMIC DNA]</scope>
    <source>
        <strain evidence="14">cv. SF193</strain>
    </source>
</reference>
<evidence type="ECO:0000256" key="5">
    <source>
        <dbReference type="ARBA" id="ARBA00022692"/>
    </source>
</evidence>
<accession>A0A251SI75</accession>
<comment type="subcellular location">
    <subcellularLocation>
        <location evidence="1">Cell membrane</location>
        <topology evidence="1">Single-pass type I membrane protein</topology>
    </subcellularLocation>
</comment>
<keyword evidence="9" id="KW-0325">Glycoprotein</keyword>
<dbReference type="Pfam" id="PF00560">
    <property type="entry name" value="LRR_1"/>
    <property type="match status" value="2"/>
</dbReference>
<evidence type="ECO:0000256" key="6">
    <source>
        <dbReference type="ARBA" id="ARBA00022737"/>
    </source>
</evidence>
<protein>
    <submittedName>
        <fullName evidence="13">Putative leucine-rich repeat protein, plant-type</fullName>
    </submittedName>
</protein>
<dbReference type="PANTHER" id="PTHR48062">
    <property type="entry name" value="RECEPTOR-LIKE PROTEIN 14"/>
    <property type="match status" value="1"/>
</dbReference>
<evidence type="ECO:0000256" key="7">
    <source>
        <dbReference type="ARBA" id="ARBA00022989"/>
    </source>
</evidence>
<evidence type="ECO:0000256" key="2">
    <source>
        <dbReference type="ARBA" id="ARBA00009592"/>
    </source>
</evidence>
<name>A0A251SI75_HELAN</name>
<dbReference type="Proteomes" id="UP000215914">
    <property type="component" value="Chromosome 14"/>
</dbReference>
<keyword evidence="3" id="KW-1003">Cell membrane</keyword>
<keyword evidence="14" id="KW-1185">Reference proteome</keyword>
<dbReference type="InterPro" id="IPR013210">
    <property type="entry name" value="LRR_N_plant-typ"/>
</dbReference>
<feature type="chain" id="PRO_5012038416" evidence="11">
    <location>
        <begin position="24"/>
        <end position="684"/>
    </location>
</feature>
<keyword evidence="7 10" id="KW-1133">Transmembrane helix</keyword>
<feature type="signal peptide" evidence="11">
    <location>
        <begin position="1"/>
        <end position="23"/>
    </location>
</feature>
<evidence type="ECO:0000256" key="10">
    <source>
        <dbReference type="SAM" id="Phobius"/>
    </source>
</evidence>
<keyword evidence="6" id="KW-0677">Repeat</keyword>
<dbReference type="PROSITE" id="PS51450">
    <property type="entry name" value="LRR"/>
    <property type="match status" value="1"/>
</dbReference>
<dbReference type="PRINTS" id="PR00019">
    <property type="entry name" value="LEURICHRPT"/>
</dbReference>
<dbReference type="Pfam" id="PF13855">
    <property type="entry name" value="LRR_8"/>
    <property type="match status" value="4"/>
</dbReference>
<organism evidence="13 14">
    <name type="scientific">Helianthus annuus</name>
    <name type="common">Common sunflower</name>
    <dbReference type="NCBI Taxonomy" id="4232"/>
    <lineage>
        <taxon>Eukaryota</taxon>
        <taxon>Viridiplantae</taxon>
        <taxon>Streptophyta</taxon>
        <taxon>Embryophyta</taxon>
        <taxon>Tracheophyta</taxon>
        <taxon>Spermatophyta</taxon>
        <taxon>Magnoliopsida</taxon>
        <taxon>eudicotyledons</taxon>
        <taxon>Gunneridae</taxon>
        <taxon>Pentapetalae</taxon>
        <taxon>asterids</taxon>
        <taxon>campanulids</taxon>
        <taxon>Asterales</taxon>
        <taxon>Asteraceae</taxon>
        <taxon>Asteroideae</taxon>
        <taxon>Heliantheae alliance</taxon>
        <taxon>Heliantheae</taxon>
        <taxon>Helianthus</taxon>
    </lineage>
</organism>
<feature type="transmembrane region" description="Helical" evidence="10">
    <location>
        <begin position="654"/>
        <end position="677"/>
    </location>
</feature>
<dbReference type="GO" id="GO:0005886">
    <property type="term" value="C:plasma membrane"/>
    <property type="evidence" value="ECO:0007669"/>
    <property type="project" value="UniProtKB-SubCell"/>
</dbReference>
<sequence>MVVALRLWVFVLISIQTQLLVISQNPTCNPNDLRGLTGFMNALYSPIDGWWPANSSSSYCCNWIGVTCNSSSGRIVKLQLPDQISGGRISTSVSYLDQLTTLDLSHNFLSGPLPVPLFHLTHLKELNLSGNEFNRVLPVSINLPALQVLDISDNNLRGFLPFGLCVNSSRIRVLDFASNYFTGIIPPQVGNCTFLEHLSVASNFISGIIPDFLLGLPRLYKLAFQDNEFTGIGNSSSPLVHLDISSNRFSGNIPDVFHNFLSLSRFVSHSNNLSGGVPPSLSNSQTISFLNLRNNSLDGPIDFNCLKMVNLASLDLSNNNFSGTIPDNLASCRELKALNFSSNKLMTGPIPESFKNFESLSYLSLASCSFSNLSSTLEVLQHSPNLTILVLTMNFYGEQLPSDSNLQFKTLKALVISNCGLTGSLPSWLNSLTQLQLLDLSSNHLTGSIPAKFGDFLSLFYLDLSNNSFSGEIPKNLTELQSLISLEDDLAPDLMNYNSRNLIWLTLQDYHIRMFPQLLDLSSNVLTGPIWPEFGNLKKLVVLDLKHNNLSGSIPDSLSALRNLQTLDLSYNSLTGTIPSSFMVLLMLSKFSVAYNNLTGVIPSGSQLSTFADASFEGNPGLCHQDSLKYCERPQVLLETPAASNEEEHSVTRLLAFVGFGTGFFVTVFYMLVVPVLTSYKTHS</sequence>
<dbReference type="OrthoDB" id="676979at2759"/>
<dbReference type="FunFam" id="3.80.10.10:FF:000213">
    <property type="entry name" value="Tyrosine-sulfated glycopeptide receptor 1"/>
    <property type="match status" value="1"/>
</dbReference>
<keyword evidence="8 10" id="KW-0472">Membrane</keyword>
<comment type="similarity">
    <text evidence="2">Belongs to the RLP family.</text>
</comment>
<dbReference type="InParanoid" id="A0A251SI75"/>
<dbReference type="SMART" id="SM00369">
    <property type="entry name" value="LRR_TYP"/>
    <property type="match status" value="6"/>
</dbReference>
<dbReference type="STRING" id="4232.A0A251SI75"/>
<gene>
    <name evidence="13" type="ORF">HannXRQ_Chr14g0446871</name>
</gene>
<proteinExistence type="inferred from homology"/>
<keyword evidence="5 10" id="KW-0812">Transmembrane</keyword>
<dbReference type="InterPro" id="IPR003591">
    <property type="entry name" value="Leu-rich_rpt_typical-subtyp"/>
</dbReference>
<evidence type="ECO:0000256" key="8">
    <source>
        <dbReference type="ARBA" id="ARBA00023136"/>
    </source>
</evidence>
<evidence type="ECO:0000259" key="12">
    <source>
        <dbReference type="Pfam" id="PF08263"/>
    </source>
</evidence>
<evidence type="ECO:0000256" key="11">
    <source>
        <dbReference type="SAM" id="SignalP"/>
    </source>
</evidence>
<dbReference type="EMBL" id="CM007903">
    <property type="protein sequence ID" value="OTF98546.1"/>
    <property type="molecule type" value="Genomic_DNA"/>
</dbReference>